<dbReference type="GO" id="GO:0030692">
    <property type="term" value="C:Noc4p-Nop14p complex"/>
    <property type="evidence" value="ECO:0007669"/>
    <property type="project" value="TreeGrafter"/>
</dbReference>
<keyword evidence="3" id="KW-0690">Ribosome biogenesis</keyword>
<dbReference type="RefSeq" id="XP_505158.1">
    <property type="nucleotide sequence ID" value="XM_505158.1"/>
</dbReference>
<gene>
    <name evidence="9" type="ORF">B0I71DRAFT_127200</name>
    <name evidence="8" type="ORF">YALI1_F11781g</name>
</gene>
<dbReference type="Proteomes" id="UP000182444">
    <property type="component" value="Chromosome 1F"/>
</dbReference>
<evidence type="ECO:0000256" key="7">
    <source>
        <dbReference type="SAM" id="MobiDB-lite"/>
    </source>
</evidence>
<comment type="similarity">
    <text evidence="2">Belongs to the NOP14 family.</text>
</comment>
<reference evidence="9 11" key="2">
    <citation type="submission" date="2018-07" db="EMBL/GenBank/DDBJ databases">
        <title>Draft Genome Assemblies for Five Robust Yarrowia lipolytica Strains Exhibiting High Lipid Production and Pentose Sugar Utilization and Sugar Alcohol Secretion from Undetoxified Lignocellulosic Biomass Hydrolysates.</title>
        <authorList>
            <consortium name="DOE Joint Genome Institute"/>
            <person name="Walker C."/>
            <person name="Ryu S."/>
            <person name="Na H."/>
            <person name="Zane M."/>
            <person name="LaButti K."/>
            <person name="Lipzen A."/>
            <person name="Haridas S."/>
            <person name="Barry K."/>
            <person name="Grigoriev I.V."/>
            <person name="Quarterman J."/>
            <person name="Slininger P."/>
            <person name="Dien B."/>
            <person name="Trinh C.T."/>
        </authorList>
    </citation>
    <scope>NUCLEOTIDE SEQUENCE [LARGE SCALE GENOMIC DNA]</scope>
    <source>
        <strain evidence="9 11">YB392</strain>
    </source>
</reference>
<dbReference type="KEGG" id="yli:2908498"/>
<feature type="region of interest" description="Disordered" evidence="7">
    <location>
        <begin position="1"/>
        <end position="43"/>
    </location>
</feature>
<evidence type="ECO:0000313" key="9">
    <source>
        <dbReference type="EMBL" id="RDW28525.1"/>
    </source>
</evidence>
<comment type="subcellular location">
    <subcellularLocation>
        <location evidence="1">Nucleus</location>
        <location evidence="1">Nucleolus</location>
    </subcellularLocation>
</comment>
<organism evidence="8 10">
    <name type="scientific">Yarrowia lipolytica</name>
    <name type="common">Candida lipolytica</name>
    <dbReference type="NCBI Taxonomy" id="4952"/>
    <lineage>
        <taxon>Eukaryota</taxon>
        <taxon>Fungi</taxon>
        <taxon>Dikarya</taxon>
        <taxon>Ascomycota</taxon>
        <taxon>Saccharomycotina</taxon>
        <taxon>Dipodascomycetes</taxon>
        <taxon>Dipodascales</taxon>
        <taxon>Dipodascales incertae sedis</taxon>
        <taxon>Yarrowia</taxon>
    </lineage>
</organism>
<evidence type="ECO:0000313" key="8">
    <source>
        <dbReference type="EMBL" id="AOW06849.1"/>
    </source>
</evidence>
<evidence type="ECO:0000256" key="4">
    <source>
        <dbReference type="ARBA" id="ARBA00022552"/>
    </source>
</evidence>
<accession>A0A1H6PWV7</accession>
<dbReference type="Proteomes" id="UP000256601">
    <property type="component" value="Unassembled WGS sequence"/>
</dbReference>
<dbReference type="eggNOG" id="KOG2147">
    <property type="taxonomic scope" value="Eukaryota"/>
</dbReference>
<dbReference type="PANTHER" id="PTHR23183">
    <property type="entry name" value="NOP14"/>
    <property type="match status" value="1"/>
</dbReference>
<keyword evidence="4" id="KW-0698">rRNA processing</keyword>
<dbReference type="OMA" id="KSCWPSL"/>
<feature type="compositionally biased region" description="Basic and acidic residues" evidence="7">
    <location>
        <begin position="9"/>
        <end position="18"/>
    </location>
</feature>
<feature type="region of interest" description="Disordered" evidence="7">
    <location>
        <begin position="807"/>
        <end position="832"/>
    </location>
</feature>
<dbReference type="VEuPathDB" id="FungiDB:YALI0_F08371g"/>
<dbReference type="EMBL" id="CP017558">
    <property type="protein sequence ID" value="AOW06849.1"/>
    <property type="molecule type" value="Genomic_DNA"/>
</dbReference>
<dbReference type="PANTHER" id="PTHR23183:SF0">
    <property type="entry name" value="NUCLEOLAR PROTEIN 14"/>
    <property type="match status" value="1"/>
</dbReference>
<dbReference type="GO" id="GO:0030490">
    <property type="term" value="P:maturation of SSU-rRNA"/>
    <property type="evidence" value="ECO:0007669"/>
    <property type="project" value="TreeGrafter"/>
</dbReference>
<dbReference type="Pfam" id="PF04147">
    <property type="entry name" value="Nop14"/>
    <property type="match status" value="2"/>
</dbReference>
<dbReference type="OrthoDB" id="441771at2759"/>
<evidence type="ECO:0000256" key="1">
    <source>
        <dbReference type="ARBA" id="ARBA00004604"/>
    </source>
</evidence>
<evidence type="ECO:0000256" key="5">
    <source>
        <dbReference type="ARBA" id="ARBA00023242"/>
    </source>
</evidence>
<dbReference type="GeneID" id="2908498"/>
<protein>
    <submittedName>
        <fullName evidence="9">Putative nucleolar complex protein 14</fullName>
    </submittedName>
</protein>
<evidence type="ECO:0000313" key="11">
    <source>
        <dbReference type="Proteomes" id="UP000256601"/>
    </source>
</evidence>
<evidence type="ECO:0000256" key="2">
    <source>
        <dbReference type="ARBA" id="ARBA00007466"/>
    </source>
</evidence>
<dbReference type="GO" id="GO:0032040">
    <property type="term" value="C:small-subunit processome"/>
    <property type="evidence" value="ECO:0007669"/>
    <property type="project" value="InterPro"/>
</dbReference>
<proteinExistence type="inferred from homology"/>
<dbReference type="EMBL" id="KZ857325">
    <property type="protein sequence ID" value="RDW28525.1"/>
    <property type="molecule type" value="Genomic_DNA"/>
</dbReference>
<reference evidence="8 10" key="1">
    <citation type="journal article" date="2016" name="PLoS ONE">
        <title>Sequence Assembly of Yarrowia lipolytica Strain W29/CLIB89 Shows Transposable Element Diversity.</title>
        <authorList>
            <person name="Magnan C."/>
            <person name="Yu J."/>
            <person name="Chang I."/>
            <person name="Jahn E."/>
            <person name="Kanomata Y."/>
            <person name="Wu J."/>
            <person name="Zeller M."/>
            <person name="Oakes M."/>
            <person name="Baldi P."/>
            <person name="Sandmeyer S."/>
        </authorList>
    </citation>
    <scope>NUCLEOTIDE SEQUENCE [LARGE SCALE GENOMIC DNA]</scope>
    <source>
        <strain evidence="8">CLIB89</strain>
        <strain evidence="10">CLIB89(W29)</strain>
    </source>
</reference>
<name>A0A1H6PWV7_YARLL</name>
<sequence length="832" mass="94463">MAKTSQLKRLKETLKKNDLTGQTNVKGNKKKMNSGKNRQDRDKVLSDIRQQFNPFDVKVARKKHDIGGRTVRGSVGRPGLSKLSGEEARMEARKLELQNKGRVGGVFDRRFGEGDSNMNPEEKMLERFTRERQLRSMGGGRNKSIFALDDDDDDADADMMLTHSGQALDFKDDFDQGDLGIEAEEDEEMAAILANRRKLAEERGMGAMGVNLEEMDGVDMEEAGTGRKKSKEEVMKEIIAKSKFHKAERQAARDKDQAIIEEMNDEDTMNALIRELGSIKAKKVVTALDQKEKEYDQNFRNMILDRRAKPQDRTKTDEELAKEEAEKLKKLEDERQARMRGEVAIDQGEGDDLDGNVAFDFENSEEEGEDDEDEAEDDDDEDVEIHEVDEDEDESGDKSGDESGEEETTKSEPASKSSSSTLAYTFPIPKSHKMFLETTSAYPLDQLPTIIDRINVLHHASLKEGNKERLAKFACVLIDHLMYLADEEEEDDFECLSEVVAKVHTLAETHSPTMAAHIRKKLEAHQADTTVTAGHLMLWTLIGMIFSTSDHFHLVVTPAVLVMTRFLSLSTFDSIPKCIAGLYTAQLLIQYQRIAKRFIPEIAVFLGRLIAALEGTETSLPMASLFKIAPIKGFTPGKASHKSTDKTISMRSANRSILSKKEVATLSQELHNQAVFSVSKLMDTYKDISAFPETFEFCENIPELADKYSRITKFKLADRKPLTLHKHRPLAIKTMAPKFEENFNVDKKSYNPDMALQETQKLRAELKKEKKSALREIRKDAAFEAREKIRERREKDDAYHEKMARLVRSVQTEEGAEKNAYERERASRKRKR</sequence>
<feature type="compositionally biased region" description="Low complexity" evidence="7">
    <location>
        <begin position="411"/>
        <end position="421"/>
    </location>
</feature>
<dbReference type="VEuPathDB" id="FungiDB:YALI1_F11781g"/>
<dbReference type="AlphaFoldDB" id="A0A1H6PWV7"/>
<feature type="region of interest" description="Disordered" evidence="7">
    <location>
        <begin position="362"/>
        <end position="422"/>
    </location>
</feature>
<evidence type="ECO:0000313" key="10">
    <source>
        <dbReference type="Proteomes" id="UP000182444"/>
    </source>
</evidence>
<comment type="function">
    <text evidence="6">Involved in nucleolar processing of pre-18S ribosomal RNA. Has a role in the nuclear export of 40S pre-ribosomal subunit to the cytoplasm.</text>
</comment>
<dbReference type="SMR" id="A0A1H6PWV7"/>
<keyword evidence="5" id="KW-0539">Nucleus</keyword>
<dbReference type="InterPro" id="IPR007276">
    <property type="entry name" value="Nop14"/>
</dbReference>
<evidence type="ECO:0000256" key="6">
    <source>
        <dbReference type="ARBA" id="ARBA00024695"/>
    </source>
</evidence>
<feature type="compositionally biased region" description="Acidic residues" evidence="7">
    <location>
        <begin position="362"/>
        <end position="395"/>
    </location>
</feature>
<feature type="region of interest" description="Disordered" evidence="7">
    <location>
        <begin position="301"/>
        <end position="334"/>
    </location>
</feature>
<evidence type="ECO:0000256" key="3">
    <source>
        <dbReference type="ARBA" id="ARBA00022517"/>
    </source>
</evidence>
<feature type="compositionally biased region" description="Basic and acidic residues" evidence="7">
    <location>
        <begin position="815"/>
        <end position="825"/>
    </location>
</feature>